<dbReference type="InterPro" id="IPR001584">
    <property type="entry name" value="Integrase_cat-core"/>
</dbReference>
<protein>
    <submittedName>
        <fullName evidence="2">Retrovirus-related Pol polyprotein from transposon TNT 1-94</fullName>
    </submittedName>
</protein>
<dbReference type="EMBL" id="CM003612">
    <property type="protein sequence ID" value="KYP59752.1"/>
    <property type="molecule type" value="Genomic_DNA"/>
</dbReference>
<dbReference type="Gene3D" id="3.30.420.10">
    <property type="entry name" value="Ribonuclease H-like superfamily/Ribonuclease H"/>
    <property type="match status" value="1"/>
</dbReference>
<dbReference type="InterPro" id="IPR039537">
    <property type="entry name" value="Retrotran_Ty1/copia-like"/>
</dbReference>
<evidence type="ECO:0000313" key="3">
    <source>
        <dbReference type="Proteomes" id="UP000075243"/>
    </source>
</evidence>
<evidence type="ECO:0000313" key="2">
    <source>
        <dbReference type="EMBL" id="KYP59752.1"/>
    </source>
</evidence>
<keyword evidence="3" id="KW-1185">Reference proteome</keyword>
<dbReference type="InterPro" id="IPR012337">
    <property type="entry name" value="RNaseH-like_sf"/>
</dbReference>
<dbReference type="PANTHER" id="PTHR42648:SF28">
    <property type="entry name" value="TRANSPOSON-ENCODED PROTEIN WITH RIBONUCLEASE H-LIKE AND RETROVIRUS ZINC FINGER-LIKE DOMAINS"/>
    <property type="match status" value="1"/>
</dbReference>
<dbReference type="Gramene" id="C.cajan_14759.t">
    <property type="protein sequence ID" value="C.cajan_14759.t"/>
    <property type="gene ID" value="C.cajan_14759"/>
</dbReference>
<proteinExistence type="predicted"/>
<sequence length="451" mass="51880">EKFVFMGNKVKVPVEAVGTYRLILDTRHHLDLFETLNVPSISRNLVSLSKLDVNGYSIKFGNGCFSLYKHTHLIGSGILCDGLYKLNLDNLFAETLLTLHHNIGTKRTKKGAIRSSQLLEIIHTDICGPFDVNSFNKEKYFITFINDYSRYGYVYFLHDKFQAINALEIYIEEVKRQLDSKVKIIRSNWGGEYYGRYDERGQHPGPFAKFLEKRGICAQYTMSGTPQQNGVSERRNRTLLDMVRSMLSKSSLPISLWTYALKTAMYLLNRVPSKAVPNTPFELWTERKPSLRHLHVWGCPTEIRFYNPQEKKKVMRYLQGTKEHMLTYRRSEHLEVTGYSDLDFAGCVHTRKSTFGYLFMLARGAISWKGAKQSVIVASTVEAEFVACFKATVQAKWLCKFISRLGVVDSIAKPLKIYCDNSASVFFSRNNKYSKGAKHMELKYFSVKEEV</sequence>
<accession>A0A151SYA0</accession>
<gene>
    <name evidence="2" type="ORF">KK1_015193</name>
</gene>
<dbReference type="GO" id="GO:0003676">
    <property type="term" value="F:nucleic acid binding"/>
    <property type="evidence" value="ECO:0007669"/>
    <property type="project" value="InterPro"/>
</dbReference>
<dbReference type="AlphaFoldDB" id="A0A151SYA0"/>
<evidence type="ECO:0000259" key="1">
    <source>
        <dbReference type="PROSITE" id="PS50994"/>
    </source>
</evidence>
<feature type="domain" description="Integrase catalytic" evidence="1">
    <location>
        <begin position="114"/>
        <end position="288"/>
    </location>
</feature>
<dbReference type="Proteomes" id="UP000075243">
    <property type="component" value="Chromosome 10"/>
</dbReference>
<dbReference type="GO" id="GO:0015074">
    <property type="term" value="P:DNA integration"/>
    <property type="evidence" value="ECO:0007669"/>
    <property type="project" value="InterPro"/>
</dbReference>
<name>A0A151SYA0_CAJCA</name>
<organism evidence="2 3">
    <name type="scientific">Cajanus cajan</name>
    <name type="common">Pigeon pea</name>
    <name type="synonym">Cajanus indicus</name>
    <dbReference type="NCBI Taxonomy" id="3821"/>
    <lineage>
        <taxon>Eukaryota</taxon>
        <taxon>Viridiplantae</taxon>
        <taxon>Streptophyta</taxon>
        <taxon>Embryophyta</taxon>
        <taxon>Tracheophyta</taxon>
        <taxon>Spermatophyta</taxon>
        <taxon>Magnoliopsida</taxon>
        <taxon>eudicotyledons</taxon>
        <taxon>Gunneridae</taxon>
        <taxon>Pentapetalae</taxon>
        <taxon>rosids</taxon>
        <taxon>fabids</taxon>
        <taxon>Fabales</taxon>
        <taxon>Fabaceae</taxon>
        <taxon>Papilionoideae</taxon>
        <taxon>50 kb inversion clade</taxon>
        <taxon>NPAAA clade</taxon>
        <taxon>indigoferoid/millettioid clade</taxon>
        <taxon>Phaseoleae</taxon>
        <taxon>Cajanus</taxon>
    </lineage>
</organism>
<dbReference type="SUPFAM" id="SSF53098">
    <property type="entry name" value="Ribonuclease H-like"/>
    <property type="match status" value="1"/>
</dbReference>
<dbReference type="PANTHER" id="PTHR42648">
    <property type="entry name" value="TRANSPOSASE, PUTATIVE-RELATED"/>
    <property type="match status" value="1"/>
</dbReference>
<dbReference type="CDD" id="cd09272">
    <property type="entry name" value="RNase_HI_RT_Ty1"/>
    <property type="match status" value="1"/>
</dbReference>
<reference evidence="2 3" key="1">
    <citation type="journal article" date="2012" name="Nat. Biotechnol.">
        <title>Draft genome sequence of pigeonpea (Cajanus cajan), an orphan legume crop of resource-poor farmers.</title>
        <authorList>
            <person name="Varshney R.K."/>
            <person name="Chen W."/>
            <person name="Li Y."/>
            <person name="Bharti A.K."/>
            <person name="Saxena R.K."/>
            <person name="Schlueter J.A."/>
            <person name="Donoghue M.T."/>
            <person name="Azam S."/>
            <person name="Fan G."/>
            <person name="Whaley A.M."/>
            <person name="Farmer A.D."/>
            <person name="Sheridan J."/>
            <person name="Iwata A."/>
            <person name="Tuteja R."/>
            <person name="Penmetsa R.V."/>
            <person name="Wu W."/>
            <person name="Upadhyaya H.D."/>
            <person name="Yang S.P."/>
            <person name="Shah T."/>
            <person name="Saxena K.B."/>
            <person name="Michael T."/>
            <person name="McCombie W.R."/>
            <person name="Yang B."/>
            <person name="Zhang G."/>
            <person name="Yang H."/>
            <person name="Wang J."/>
            <person name="Spillane C."/>
            <person name="Cook D.R."/>
            <person name="May G.D."/>
            <person name="Xu X."/>
            <person name="Jackson S.A."/>
        </authorList>
    </citation>
    <scope>NUCLEOTIDE SEQUENCE [LARGE SCALE GENOMIC DNA]</scope>
    <source>
        <strain evidence="3">cv. Asha</strain>
    </source>
</reference>
<feature type="non-terminal residue" evidence="2">
    <location>
        <position position="1"/>
    </location>
</feature>
<dbReference type="PROSITE" id="PS50994">
    <property type="entry name" value="INTEGRASE"/>
    <property type="match status" value="1"/>
</dbReference>
<dbReference type="InterPro" id="IPR036397">
    <property type="entry name" value="RNaseH_sf"/>
</dbReference>